<comment type="caution">
    <text evidence="2">The sequence shown here is derived from an EMBL/GenBank/DDBJ whole genome shotgun (WGS) entry which is preliminary data.</text>
</comment>
<sequence length="222" mass="23431">MRVEHDAGRAAFLDGLRALRAAVDDLDDEQLLAPSRCRGWSAVDLLVHVHLGLQEMLLGVVTPATAAPDTDAAGYWRTLPPPTGPDSVAHVRFARLMASAYRTPTSAVGHLRETADALAHAAGSLPEGVVAFQGCALRTGDFLATWAVELAVHHLDLGAELELPPPAPAALTLARDTVEALAGGTLPWDDETAVLIGTGRRRPDDRQAAEVAALADRLPVLE</sequence>
<reference evidence="2 3" key="1">
    <citation type="submission" date="2019-06" db="EMBL/GenBank/DDBJ databases">
        <title>Sequencing the genomes of 1000 actinobacteria strains.</title>
        <authorList>
            <person name="Klenk H.-P."/>
        </authorList>
    </citation>
    <scope>NUCLEOTIDE SEQUENCE [LARGE SCALE GENOMIC DNA]</scope>
    <source>
        <strain evidence="2 3">DSM 45301</strain>
    </source>
</reference>
<dbReference type="AlphaFoldDB" id="A0A543D1B0"/>
<dbReference type="RefSeq" id="WP_142062878.1">
    <property type="nucleotide sequence ID" value="NZ_VFPA01000006.1"/>
</dbReference>
<dbReference type="InterPro" id="IPR024344">
    <property type="entry name" value="MDMPI_metal-binding"/>
</dbReference>
<dbReference type="InterPro" id="IPR034660">
    <property type="entry name" value="DinB/YfiT-like"/>
</dbReference>
<feature type="domain" description="Mycothiol-dependent maleylpyruvate isomerase metal-binding" evidence="1">
    <location>
        <begin position="15"/>
        <end position="157"/>
    </location>
</feature>
<protein>
    <submittedName>
        <fullName evidence="2">Uncharacterized protein (TIGR03083 family)</fullName>
    </submittedName>
</protein>
<organism evidence="2 3">
    <name type="scientific">Pseudonocardia kunmingensis</name>
    <dbReference type="NCBI Taxonomy" id="630975"/>
    <lineage>
        <taxon>Bacteria</taxon>
        <taxon>Bacillati</taxon>
        <taxon>Actinomycetota</taxon>
        <taxon>Actinomycetes</taxon>
        <taxon>Pseudonocardiales</taxon>
        <taxon>Pseudonocardiaceae</taxon>
        <taxon>Pseudonocardia</taxon>
    </lineage>
</organism>
<evidence type="ECO:0000313" key="2">
    <source>
        <dbReference type="EMBL" id="TQM03082.1"/>
    </source>
</evidence>
<dbReference type="Pfam" id="PF11716">
    <property type="entry name" value="MDMPI_N"/>
    <property type="match status" value="1"/>
</dbReference>
<keyword evidence="3" id="KW-1185">Reference proteome</keyword>
<name>A0A543D1B0_9PSEU</name>
<dbReference type="EMBL" id="VFPA01000006">
    <property type="protein sequence ID" value="TQM03082.1"/>
    <property type="molecule type" value="Genomic_DNA"/>
</dbReference>
<dbReference type="GO" id="GO:0046872">
    <property type="term" value="F:metal ion binding"/>
    <property type="evidence" value="ECO:0007669"/>
    <property type="project" value="InterPro"/>
</dbReference>
<dbReference type="Gene3D" id="1.20.120.450">
    <property type="entry name" value="dinb family like domain"/>
    <property type="match status" value="1"/>
</dbReference>
<dbReference type="Proteomes" id="UP000315677">
    <property type="component" value="Unassembled WGS sequence"/>
</dbReference>
<gene>
    <name evidence="2" type="ORF">FB558_7731</name>
</gene>
<proteinExistence type="predicted"/>
<dbReference type="OrthoDB" id="3781681at2"/>
<dbReference type="SUPFAM" id="SSF109854">
    <property type="entry name" value="DinB/YfiT-like putative metalloenzymes"/>
    <property type="match status" value="1"/>
</dbReference>
<evidence type="ECO:0000259" key="1">
    <source>
        <dbReference type="Pfam" id="PF11716"/>
    </source>
</evidence>
<accession>A0A543D1B0</accession>
<evidence type="ECO:0000313" key="3">
    <source>
        <dbReference type="Proteomes" id="UP000315677"/>
    </source>
</evidence>